<dbReference type="OrthoDB" id="10002433at2759"/>
<feature type="chain" id="PRO_5032752080" description="Snake toxin/toxin-like domain-containing protein" evidence="1">
    <location>
        <begin position="22"/>
        <end position="129"/>
    </location>
</feature>
<dbReference type="AlphaFoldDB" id="A0A813NM26"/>
<organism evidence="3 4">
    <name type="scientific">Brachionus calyciflorus</name>
    <dbReference type="NCBI Taxonomy" id="104777"/>
    <lineage>
        <taxon>Eukaryota</taxon>
        <taxon>Metazoa</taxon>
        <taxon>Spiralia</taxon>
        <taxon>Gnathifera</taxon>
        <taxon>Rotifera</taxon>
        <taxon>Eurotatoria</taxon>
        <taxon>Monogononta</taxon>
        <taxon>Pseudotrocha</taxon>
        <taxon>Ploima</taxon>
        <taxon>Brachionidae</taxon>
        <taxon>Brachionus</taxon>
    </lineage>
</organism>
<evidence type="ECO:0000313" key="4">
    <source>
        <dbReference type="Proteomes" id="UP000663879"/>
    </source>
</evidence>
<protein>
    <recommendedName>
        <fullName evidence="2">Snake toxin/toxin-like domain-containing protein</fullName>
    </recommendedName>
</protein>
<comment type="caution">
    <text evidence="3">The sequence shown here is derived from an EMBL/GenBank/DDBJ whole genome shotgun (WGS) entry which is preliminary data.</text>
</comment>
<feature type="signal peptide" evidence="1">
    <location>
        <begin position="1"/>
        <end position="21"/>
    </location>
</feature>
<dbReference type="Pfam" id="PF00087">
    <property type="entry name" value="Toxin_TOLIP"/>
    <property type="match status" value="1"/>
</dbReference>
<dbReference type="Gene3D" id="2.10.60.10">
    <property type="entry name" value="CD59"/>
    <property type="match status" value="1"/>
</dbReference>
<accession>A0A813NM26</accession>
<evidence type="ECO:0000259" key="2">
    <source>
        <dbReference type="Pfam" id="PF00087"/>
    </source>
</evidence>
<feature type="domain" description="Snake toxin/toxin-like" evidence="2">
    <location>
        <begin position="22"/>
        <end position="90"/>
    </location>
</feature>
<sequence length="129" mass="13924">MKFVIITWALVVSCLICDSMSLQCYTCINCGNSSGIVTNCTNIEAYCLKMIVSAFGFTTVSKSCSSNCTQDFYSLFGVTGETSCCSTDLCSTDLNFATSTKIPSNTTSKSIKSSSCLMMALVVFLFFKI</sequence>
<dbReference type="SUPFAM" id="SSF57302">
    <property type="entry name" value="Snake toxin-like"/>
    <property type="match status" value="1"/>
</dbReference>
<gene>
    <name evidence="3" type="ORF">OXX778_LOCUS3260</name>
</gene>
<reference evidence="3" key="1">
    <citation type="submission" date="2021-02" db="EMBL/GenBank/DDBJ databases">
        <authorList>
            <person name="Nowell W R."/>
        </authorList>
    </citation>
    <scope>NUCLEOTIDE SEQUENCE</scope>
    <source>
        <strain evidence="3">Ploen Becks lab</strain>
    </source>
</reference>
<dbReference type="InterPro" id="IPR045860">
    <property type="entry name" value="Snake_toxin-like_sf"/>
</dbReference>
<evidence type="ECO:0000313" key="3">
    <source>
        <dbReference type="EMBL" id="CAF0738503.1"/>
    </source>
</evidence>
<evidence type="ECO:0000256" key="1">
    <source>
        <dbReference type="SAM" id="SignalP"/>
    </source>
</evidence>
<proteinExistence type="predicted"/>
<dbReference type="InterPro" id="IPR035076">
    <property type="entry name" value="Toxin/TOLIP"/>
</dbReference>
<keyword evidence="4" id="KW-1185">Reference proteome</keyword>
<name>A0A813NM26_9BILA</name>
<dbReference type="Proteomes" id="UP000663879">
    <property type="component" value="Unassembled WGS sequence"/>
</dbReference>
<dbReference type="EMBL" id="CAJNOC010000282">
    <property type="protein sequence ID" value="CAF0738503.1"/>
    <property type="molecule type" value="Genomic_DNA"/>
</dbReference>
<keyword evidence="1" id="KW-0732">Signal</keyword>